<keyword evidence="8" id="KW-1000">Mitochondrion outer membrane</keyword>
<dbReference type="InterPro" id="IPR050214">
    <property type="entry name" value="Cys_Synth/Cystath_Beta-Synth"/>
</dbReference>
<dbReference type="EMBL" id="FQNC01000012">
    <property type="protein sequence ID" value="SGY13433.1"/>
    <property type="molecule type" value="Genomic_DNA"/>
</dbReference>
<feature type="compositionally biased region" description="Acidic residues" evidence="16">
    <location>
        <begin position="127"/>
        <end position="136"/>
    </location>
</feature>
<gene>
    <name evidence="19" type="primary">BQ5605_C010g05861</name>
    <name evidence="19" type="ORF">BQ5605_C010G05861</name>
</gene>
<evidence type="ECO:0000256" key="3">
    <source>
        <dbReference type="ARBA" id="ARBA00007103"/>
    </source>
</evidence>
<name>A0A2X0NM24_9BASI</name>
<feature type="compositionally biased region" description="Polar residues" evidence="16">
    <location>
        <begin position="309"/>
        <end position="333"/>
    </location>
</feature>
<evidence type="ECO:0000256" key="16">
    <source>
        <dbReference type="SAM" id="MobiDB-lite"/>
    </source>
</evidence>
<keyword evidence="7 17" id="KW-0812">Transmembrane</keyword>
<evidence type="ECO:0000256" key="2">
    <source>
        <dbReference type="ARBA" id="ARBA00004572"/>
    </source>
</evidence>
<feature type="transmembrane region" description="Helical" evidence="17">
    <location>
        <begin position="75"/>
        <end position="95"/>
    </location>
</feature>
<evidence type="ECO:0000256" key="10">
    <source>
        <dbReference type="ARBA" id="ARBA00022989"/>
    </source>
</evidence>
<keyword evidence="6" id="KW-0808">Transferase</keyword>
<feature type="compositionally biased region" description="Basic residues" evidence="16">
    <location>
        <begin position="106"/>
        <end position="117"/>
    </location>
</feature>
<dbReference type="STRING" id="796604.A0A2X0NM24"/>
<evidence type="ECO:0000256" key="11">
    <source>
        <dbReference type="ARBA" id="ARBA00023128"/>
    </source>
</evidence>
<dbReference type="Proteomes" id="UP000249464">
    <property type="component" value="Unassembled WGS sequence"/>
</dbReference>
<keyword evidence="10 17" id="KW-1133">Transmembrane helix</keyword>
<dbReference type="InterPro" id="IPR036052">
    <property type="entry name" value="TrpB-like_PALP_sf"/>
</dbReference>
<evidence type="ECO:0000256" key="9">
    <source>
        <dbReference type="ARBA" id="ARBA00022898"/>
    </source>
</evidence>
<keyword evidence="13" id="KW-0198">Cysteine biosynthesis</keyword>
<reference evidence="19 20" key="1">
    <citation type="submission" date="2016-11" db="EMBL/GenBank/DDBJ databases">
        <authorList>
            <person name="Jaros S."/>
            <person name="Januszkiewicz K."/>
            <person name="Wedrychowicz H."/>
        </authorList>
    </citation>
    <scope>NUCLEOTIDE SEQUENCE [LARGE SCALE GENOMIC DNA]</scope>
</reference>
<comment type="subcellular location">
    <subcellularLocation>
        <location evidence="2">Mitochondrion outer membrane</location>
        <topology evidence="2">Single-pass membrane protein</topology>
    </subcellularLocation>
</comment>
<dbReference type="GO" id="GO:0005741">
    <property type="term" value="C:mitochondrial outer membrane"/>
    <property type="evidence" value="ECO:0007669"/>
    <property type="project" value="UniProtKB-SubCell"/>
</dbReference>
<dbReference type="SUPFAM" id="SSF53686">
    <property type="entry name" value="Tryptophan synthase beta subunit-like PLP-dependent enzymes"/>
    <property type="match status" value="2"/>
</dbReference>
<keyword evidence="9" id="KW-0663">Pyridoxal phosphate</keyword>
<evidence type="ECO:0000256" key="8">
    <source>
        <dbReference type="ARBA" id="ARBA00022787"/>
    </source>
</evidence>
<evidence type="ECO:0000256" key="12">
    <source>
        <dbReference type="ARBA" id="ARBA00023136"/>
    </source>
</evidence>
<protein>
    <recommendedName>
        <fullName evidence="4">cysteine synthase</fullName>
        <ecNumber evidence="4">2.5.1.47</ecNumber>
    </recommendedName>
    <alternativeName>
        <fullName evidence="15">Cysteine synthase-like protein</fullName>
    </alternativeName>
</protein>
<feature type="region of interest" description="Disordered" evidence="16">
    <location>
        <begin position="309"/>
        <end position="357"/>
    </location>
</feature>
<dbReference type="FunFam" id="3.40.50.1100:FF:000096">
    <property type="entry name" value="Related to cysteine synthase"/>
    <property type="match status" value="1"/>
</dbReference>
<evidence type="ECO:0000256" key="15">
    <source>
        <dbReference type="ARBA" id="ARBA00078545"/>
    </source>
</evidence>
<dbReference type="CDD" id="cd01561">
    <property type="entry name" value="CBS_like"/>
    <property type="match status" value="1"/>
</dbReference>
<dbReference type="PANTHER" id="PTHR10314">
    <property type="entry name" value="CYSTATHIONINE BETA-SYNTHASE"/>
    <property type="match status" value="1"/>
</dbReference>
<evidence type="ECO:0000256" key="5">
    <source>
        <dbReference type="ARBA" id="ARBA00022605"/>
    </source>
</evidence>
<organism evidence="19 20">
    <name type="scientific">Microbotryum silenes-dioicae</name>
    <dbReference type="NCBI Taxonomy" id="796604"/>
    <lineage>
        <taxon>Eukaryota</taxon>
        <taxon>Fungi</taxon>
        <taxon>Dikarya</taxon>
        <taxon>Basidiomycota</taxon>
        <taxon>Pucciniomycotina</taxon>
        <taxon>Microbotryomycetes</taxon>
        <taxon>Microbotryales</taxon>
        <taxon>Microbotryaceae</taxon>
        <taxon>Microbotryum</taxon>
    </lineage>
</organism>
<keyword evidence="12 17" id="KW-0472">Membrane</keyword>
<evidence type="ECO:0000256" key="17">
    <source>
        <dbReference type="SAM" id="Phobius"/>
    </source>
</evidence>
<evidence type="ECO:0000313" key="19">
    <source>
        <dbReference type="EMBL" id="SGY13433.1"/>
    </source>
</evidence>
<feature type="compositionally biased region" description="Polar residues" evidence="16">
    <location>
        <begin position="341"/>
        <end position="357"/>
    </location>
</feature>
<keyword evidence="11" id="KW-0496">Mitochondrion</keyword>
<dbReference type="Pfam" id="PF00291">
    <property type="entry name" value="PALP"/>
    <property type="match status" value="2"/>
</dbReference>
<dbReference type="AlphaFoldDB" id="A0A2X0NM24"/>
<sequence>MRERRFSHPHTAIGELRAAEKGLGSHLLSTLHAQPPTTHPPSKLASAVLTASSVLSALLPSFLHPTRLGGRKSLVLGLTLGFSLSLSLTGLAIYAQDAWKRSMVKRGEAHRKARRGNGVREGGEEHGDQEDEDEDEGMSKNLVEIRGEDVVHGVEGLIGNTPLVRINSLSDALGVEILGKCEFLNPFGSVKDRVSLRNLMMLQPVIQQAENQGLIVPNTGSCIFEGTSGSTGISIAGIARARGYRAHIVLPDDVAAEKVQLLEALGAVVEKVRPVSIVDKRHYVNLARLRAQQFGQRVLHASTSSSEANFIVPSNNNSSEDLSLPSATTSSRTPPFEPSLLITSQPNPTAYNSSSAPSKTYIPPARGLFADQFENLSNLQAHSQGTATEIWKQTKGEVDAFVSGAGTGGTIAGVGRTLKGHKKGVKIVLADPQGSGLFHRVHDGVMYSTTEAEGTRRRYQVDTVVEGIGLNRLTKNFEKALPFIDDAFRVTDEEAITMSRHLAKQDGLFLGSSSAVNLVACVRLAQKWKKEGEHTKGKRRGGIEEGGKKMIVAILCDSGTRHYSRFWNDKVLQGLGYRTDLSIDTILELSTAA</sequence>
<keyword evidence="5" id="KW-0028">Amino-acid biosynthesis</keyword>
<evidence type="ECO:0000256" key="7">
    <source>
        <dbReference type="ARBA" id="ARBA00022692"/>
    </source>
</evidence>
<keyword evidence="20" id="KW-1185">Reference proteome</keyword>
<comment type="similarity">
    <text evidence="3">Belongs to the cysteine synthase/cystathionine beta-synthase family.</text>
</comment>
<feature type="domain" description="Tryptophan synthase beta chain-like PALP" evidence="18">
    <location>
        <begin position="155"/>
        <end position="309"/>
    </location>
</feature>
<dbReference type="InterPro" id="IPR001926">
    <property type="entry name" value="TrpB-like_PALP"/>
</dbReference>
<dbReference type="EC" id="2.5.1.47" evidence="4"/>
<proteinExistence type="inferred from homology"/>
<feature type="domain" description="Tryptophan synthase beta chain-like PALP" evidence="18">
    <location>
        <begin position="368"/>
        <end position="530"/>
    </location>
</feature>
<evidence type="ECO:0000256" key="13">
    <source>
        <dbReference type="ARBA" id="ARBA00023192"/>
    </source>
</evidence>
<dbReference type="Gene3D" id="3.40.50.1100">
    <property type="match status" value="4"/>
</dbReference>
<evidence type="ECO:0000256" key="1">
    <source>
        <dbReference type="ARBA" id="ARBA00001933"/>
    </source>
</evidence>
<dbReference type="GO" id="GO:0004124">
    <property type="term" value="F:cysteine synthase activity"/>
    <property type="evidence" value="ECO:0007669"/>
    <property type="project" value="UniProtKB-EC"/>
</dbReference>
<feature type="region of interest" description="Disordered" evidence="16">
    <location>
        <begin position="106"/>
        <end position="138"/>
    </location>
</feature>
<evidence type="ECO:0000256" key="14">
    <source>
        <dbReference type="ARBA" id="ARBA00047931"/>
    </source>
</evidence>
<evidence type="ECO:0000259" key="18">
    <source>
        <dbReference type="Pfam" id="PF00291"/>
    </source>
</evidence>
<evidence type="ECO:0000256" key="4">
    <source>
        <dbReference type="ARBA" id="ARBA00012681"/>
    </source>
</evidence>
<accession>A0A2X0NM24</accession>
<evidence type="ECO:0000256" key="6">
    <source>
        <dbReference type="ARBA" id="ARBA00022679"/>
    </source>
</evidence>
<evidence type="ECO:0000313" key="20">
    <source>
        <dbReference type="Proteomes" id="UP000249464"/>
    </source>
</evidence>
<comment type="cofactor">
    <cofactor evidence="1">
        <name>pyridoxal 5'-phosphate</name>
        <dbReference type="ChEBI" id="CHEBI:597326"/>
    </cofactor>
</comment>
<comment type="catalytic activity">
    <reaction evidence="14">
        <text>O-acetyl-L-serine + hydrogen sulfide = L-cysteine + acetate</text>
        <dbReference type="Rhea" id="RHEA:14829"/>
        <dbReference type="ChEBI" id="CHEBI:29919"/>
        <dbReference type="ChEBI" id="CHEBI:30089"/>
        <dbReference type="ChEBI" id="CHEBI:35235"/>
        <dbReference type="ChEBI" id="CHEBI:58340"/>
        <dbReference type="EC" id="2.5.1.47"/>
    </reaction>
</comment>
<dbReference type="FunFam" id="3.40.50.1100:FF:000016">
    <property type="entry name" value="Cysteine synthase A"/>
    <property type="match status" value="1"/>
</dbReference>